<evidence type="ECO:0000313" key="2">
    <source>
        <dbReference type="EMBL" id="BCJ37838.1"/>
    </source>
</evidence>
<evidence type="ECO:0000256" key="1">
    <source>
        <dbReference type="SAM" id="MobiDB-lite"/>
    </source>
</evidence>
<accession>A0A7R7I0A8</accession>
<sequence>MLAAQQLRGLAGEAAEHDVRGVDDVPLARNLARLGAVRTHRFTLSVVGVSGCGRLTLSTPAALETGPVGRAGAGRRADGTRNSPQRYPPRSGRVKVAPVKHQPSAVHGSADRL</sequence>
<dbReference type="Proteomes" id="UP000611640">
    <property type="component" value="Chromosome"/>
</dbReference>
<organism evidence="2 3">
    <name type="scientific">Actinocatenispora thailandica</name>
    <dbReference type="NCBI Taxonomy" id="227318"/>
    <lineage>
        <taxon>Bacteria</taxon>
        <taxon>Bacillati</taxon>
        <taxon>Actinomycetota</taxon>
        <taxon>Actinomycetes</taxon>
        <taxon>Micromonosporales</taxon>
        <taxon>Micromonosporaceae</taxon>
        <taxon>Actinocatenispora</taxon>
    </lineage>
</organism>
<dbReference type="AlphaFoldDB" id="A0A7R7I0A8"/>
<dbReference type="EMBL" id="AP023355">
    <property type="protein sequence ID" value="BCJ37838.1"/>
    <property type="molecule type" value="Genomic_DNA"/>
</dbReference>
<proteinExistence type="predicted"/>
<keyword evidence="3" id="KW-1185">Reference proteome</keyword>
<feature type="region of interest" description="Disordered" evidence="1">
    <location>
        <begin position="63"/>
        <end position="113"/>
    </location>
</feature>
<protein>
    <submittedName>
        <fullName evidence="2">Uncharacterized protein</fullName>
    </submittedName>
</protein>
<reference evidence="2 3" key="1">
    <citation type="submission" date="2020-08" db="EMBL/GenBank/DDBJ databases">
        <title>Whole genome shotgun sequence of Actinocatenispora thailandica NBRC 105041.</title>
        <authorList>
            <person name="Komaki H."/>
            <person name="Tamura T."/>
        </authorList>
    </citation>
    <scope>NUCLEOTIDE SEQUENCE [LARGE SCALE GENOMIC DNA]</scope>
    <source>
        <strain evidence="2 3">NBRC 105041</strain>
    </source>
</reference>
<name>A0A7R7I0A8_9ACTN</name>
<evidence type="ECO:0000313" key="3">
    <source>
        <dbReference type="Proteomes" id="UP000611640"/>
    </source>
</evidence>
<dbReference type="KEGG" id="atl:Athai_53410"/>
<gene>
    <name evidence="2" type="ORF">Athai_53410</name>
</gene>